<evidence type="ECO:0000259" key="7">
    <source>
        <dbReference type="PROSITE" id="PS51232"/>
    </source>
</evidence>
<feature type="compositionally biased region" description="Polar residues" evidence="6">
    <location>
        <begin position="1081"/>
        <end position="1104"/>
    </location>
</feature>
<evidence type="ECO:0000256" key="3">
    <source>
        <dbReference type="ARBA" id="ARBA00023054"/>
    </source>
</evidence>
<name>A0A1E4T769_9ASCO</name>
<feature type="region of interest" description="Disordered" evidence="6">
    <location>
        <begin position="926"/>
        <end position="956"/>
    </location>
</feature>
<feature type="compositionally biased region" description="Basic and acidic residues" evidence="6">
    <location>
        <begin position="1619"/>
        <end position="1632"/>
    </location>
</feature>
<feature type="domain" description="GBD/FH3" evidence="7">
    <location>
        <begin position="134"/>
        <end position="631"/>
    </location>
</feature>
<dbReference type="FunFam" id="1.20.58.2220:FF:000006">
    <property type="entry name" value="Cytokinesis protein sepA"/>
    <property type="match status" value="1"/>
</dbReference>
<evidence type="ECO:0000256" key="1">
    <source>
        <dbReference type="ARBA" id="ARBA00004266"/>
    </source>
</evidence>
<dbReference type="Pfam" id="PF06367">
    <property type="entry name" value="Drf_FH3"/>
    <property type="match status" value="1"/>
</dbReference>
<dbReference type="SMART" id="SM01139">
    <property type="entry name" value="Drf_FH3"/>
    <property type="match status" value="1"/>
</dbReference>
<dbReference type="Gene3D" id="1.25.10.10">
    <property type="entry name" value="Leucine-rich Repeat Variant"/>
    <property type="match status" value="1"/>
</dbReference>
<dbReference type="PANTHER" id="PTHR47102:SF2">
    <property type="entry name" value="PROTEIN BNI1"/>
    <property type="match status" value="1"/>
</dbReference>
<feature type="compositionally biased region" description="Polar residues" evidence="6">
    <location>
        <begin position="1669"/>
        <end position="1687"/>
    </location>
</feature>
<comment type="subcellular location">
    <subcellularLocation>
        <location evidence="1">Bud neck</location>
    </subcellularLocation>
    <subcellularLocation>
        <location evidence="2">Cell septum</location>
    </subcellularLocation>
</comment>
<feature type="compositionally biased region" description="Polar residues" evidence="6">
    <location>
        <begin position="1186"/>
        <end position="1196"/>
    </location>
</feature>
<evidence type="ECO:0000256" key="5">
    <source>
        <dbReference type="SAM" id="Coils"/>
    </source>
</evidence>
<dbReference type="Pfam" id="PF02181">
    <property type="entry name" value="FH2"/>
    <property type="match status" value="1"/>
</dbReference>
<dbReference type="OrthoDB" id="1104827at2759"/>
<dbReference type="InterPro" id="IPR051661">
    <property type="entry name" value="Actin_filament_regulator"/>
</dbReference>
<keyword evidence="3 5" id="KW-0175">Coiled coil</keyword>
<evidence type="ECO:0000259" key="8">
    <source>
        <dbReference type="PROSITE" id="PS51444"/>
    </source>
</evidence>
<dbReference type="InterPro" id="IPR015425">
    <property type="entry name" value="FH2_Formin"/>
</dbReference>
<feature type="region of interest" description="Disordered" evidence="6">
    <location>
        <begin position="1"/>
        <end position="103"/>
    </location>
</feature>
<dbReference type="SMART" id="SM01140">
    <property type="entry name" value="Drf_GBD"/>
    <property type="match status" value="1"/>
</dbReference>
<dbReference type="InterPro" id="IPR011989">
    <property type="entry name" value="ARM-like"/>
</dbReference>
<dbReference type="GO" id="GO:0001411">
    <property type="term" value="C:hyphal tip"/>
    <property type="evidence" value="ECO:0007669"/>
    <property type="project" value="UniProtKB-ARBA"/>
</dbReference>
<dbReference type="GO" id="GO:0051017">
    <property type="term" value="P:actin filament bundle assembly"/>
    <property type="evidence" value="ECO:0007669"/>
    <property type="project" value="TreeGrafter"/>
</dbReference>
<dbReference type="InterPro" id="IPR010473">
    <property type="entry name" value="GTPase-bd"/>
</dbReference>
<feature type="compositionally biased region" description="Basic and acidic residues" evidence="6">
    <location>
        <begin position="932"/>
        <end position="956"/>
    </location>
</feature>
<feature type="coiled-coil region" evidence="5">
    <location>
        <begin position="864"/>
        <end position="918"/>
    </location>
</feature>
<feature type="compositionally biased region" description="Polar residues" evidence="6">
    <location>
        <begin position="56"/>
        <end position="68"/>
    </location>
</feature>
<evidence type="ECO:0000313" key="9">
    <source>
        <dbReference type="EMBL" id="ODV87610.1"/>
    </source>
</evidence>
<feature type="region of interest" description="Disordered" evidence="6">
    <location>
        <begin position="117"/>
        <end position="136"/>
    </location>
</feature>
<dbReference type="GO" id="GO:0030428">
    <property type="term" value="C:cell septum"/>
    <property type="evidence" value="ECO:0007669"/>
    <property type="project" value="UniProtKB-SubCell"/>
</dbReference>
<dbReference type="InterPro" id="IPR010472">
    <property type="entry name" value="FH3_dom"/>
</dbReference>
<dbReference type="PROSITE" id="PS51444">
    <property type="entry name" value="FH2"/>
    <property type="match status" value="1"/>
</dbReference>
<feature type="coiled-coil region" evidence="5">
    <location>
        <begin position="648"/>
        <end position="721"/>
    </location>
</feature>
<dbReference type="Gene3D" id="6.10.30.50">
    <property type="match status" value="1"/>
</dbReference>
<feature type="region of interest" description="Disordered" evidence="6">
    <location>
        <begin position="828"/>
        <end position="856"/>
    </location>
</feature>
<dbReference type="PROSITE" id="PS51232">
    <property type="entry name" value="GBD_FH3"/>
    <property type="match status" value="1"/>
</dbReference>
<feature type="compositionally biased region" description="Pro residues" evidence="6">
    <location>
        <begin position="1140"/>
        <end position="1167"/>
    </location>
</feature>
<dbReference type="Gene3D" id="1.20.58.2220">
    <property type="entry name" value="Formin, FH2 domain"/>
    <property type="match status" value="1"/>
</dbReference>
<feature type="region of interest" description="Disordered" evidence="6">
    <location>
        <begin position="1717"/>
        <end position="1740"/>
    </location>
</feature>
<dbReference type="STRING" id="983967.A0A1E4T769"/>
<feature type="compositionally biased region" description="Basic and acidic residues" evidence="6">
    <location>
        <begin position="1"/>
        <end position="13"/>
    </location>
</feature>
<feature type="compositionally biased region" description="Polar residues" evidence="6">
    <location>
        <begin position="76"/>
        <end position="103"/>
    </location>
</feature>
<feature type="compositionally biased region" description="Pro residues" evidence="6">
    <location>
        <begin position="1106"/>
        <end position="1132"/>
    </location>
</feature>
<feature type="compositionally biased region" description="Basic and acidic residues" evidence="6">
    <location>
        <begin position="784"/>
        <end position="795"/>
    </location>
</feature>
<dbReference type="GO" id="GO:0051016">
    <property type="term" value="P:barbed-end actin filament capping"/>
    <property type="evidence" value="ECO:0007669"/>
    <property type="project" value="TreeGrafter"/>
</dbReference>
<feature type="region of interest" description="Disordered" evidence="6">
    <location>
        <begin position="1791"/>
        <end position="1831"/>
    </location>
</feature>
<dbReference type="PRINTS" id="PR01217">
    <property type="entry name" value="PRICHEXTENSN"/>
</dbReference>
<dbReference type="SUPFAM" id="SSF48371">
    <property type="entry name" value="ARM repeat"/>
    <property type="match status" value="1"/>
</dbReference>
<comment type="similarity">
    <text evidence="4">Belongs to the formin homology family. BNI1 subfamily.</text>
</comment>
<feature type="compositionally biased region" description="Polar residues" evidence="6">
    <location>
        <begin position="835"/>
        <end position="844"/>
    </location>
</feature>
<feature type="region of interest" description="Disordered" evidence="6">
    <location>
        <begin position="1045"/>
        <end position="1207"/>
    </location>
</feature>
<dbReference type="InterPro" id="IPR014768">
    <property type="entry name" value="GBD/FH3_dom"/>
</dbReference>
<dbReference type="SUPFAM" id="SSF101447">
    <property type="entry name" value="Formin homology 2 domain (FH2 domain)"/>
    <property type="match status" value="1"/>
</dbReference>
<evidence type="ECO:0000313" key="10">
    <source>
        <dbReference type="Proteomes" id="UP000094801"/>
    </source>
</evidence>
<feature type="compositionally biased region" description="Polar residues" evidence="6">
    <location>
        <begin position="27"/>
        <end position="43"/>
    </location>
</feature>
<organism evidence="9 10">
    <name type="scientific">[Candida] arabinofermentans NRRL YB-2248</name>
    <dbReference type="NCBI Taxonomy" id="983967"/>
    <lineage>
        <taxon>Eukaryota</taxon>
        <taxon>Fungi</taxon>
        <taxon>Dikarya</taxon>
        <taxon>Ascomycota</taxon>
        <taxon>Saccharomycotina</taxon>
        <taxon>Pichiomycetes</taxon>
        <taxon>Pichiales</taxon>
        <taxon>Pichiaceae</taxon>
        <taxon>Ogataea</taxon>
        <taxon>Ogataea/Candida clade</taxon>
    </lineage>
</organism>
<dbReference type="GO" id="GO:0000920">
    <property type="term" value="P:septum digestion after cytokinesis"/>
    <property type="evidence" value="ECO:0007669"/>
    <property type="project" value="UniProtKB-ARBA"/>
</dbReference>
<dbReference type="SMART" id="SM00498">
    <property type="entry name" value="FH2"/>
    <property type="match status" value="1"/>
</dbReference>
<feature type="domain" description="FH2" evidence="8">
    <location>
        <begin position="1205"/>
        <end position="1620"/>
    </location>
</feature>
<feature type="compositionally biased region" description="Polar residues" evidence="6">
    <location>
        <begin position="1717"/>
        <end position="1732"/>
    </location>
</feature>
<dbReference type="InterPro" id="IPR016024">
    <property type="entry name" value="ARM-type_fold"/>
</dbReference>
<dbReference type="GO" id="GO:0031267">
    <property type="term" value="F:small GTPase binding"/>
    <property type="evidence" value="ECO:0007669"/>
    <property type="project" value="InterPro"/>
</dbReference>
<gene>
    <name evidence="9" type="ORF">CANARDRAFT_26987</name>
</gene>
<dbReference type="GO" id="GO:0043332">
    <property type="term" value="C:mating projection tip"/>
    <property type="evidence" value="ECO:0007669"/>
    <property type="project" value="TreeGrafter"/>
</dbReference>
<dbReference type="GO" id="GO:0003779">
    <property type="term" value="F:actin binding"/>
    <property type="evidence" value="ECO:0007669"/>
    <property type="project" value="InterPro"/>
</dbReference>
<feature type="region of interest" description="Disordered" evidence="6">
    <location>
        <begin position="1619"/>
        <end position="1697"/>
    </location>
</feature>
<evidence type="ECO:0000256" key="4">
    <source>
        <dbReference type="ARBA" id="ARBA00037935"/>
    </source>
</evidence>
<reference evidence="10" key="1">
    <citation type="submission" date="2016-04" db="EMBL/GenBank/DDBJ databases">
        <title>Comparative genomics of biotechnologically important yeasts.</title>
        <authorList>
            <consortium name="DOE Joint Genome Institute"/>
            <person name="Riley R."/>
            <person name="Haridas S."/>
            <person name="Wolfe K.H."/>
            <person name="Lopes M.R."/>
            <person name="Hittinger C.T."/>
            <person name="Goker M."/>
            <person name="Salamov A."/>
            <person name="Wisecaver J."/>
            <person name="Long T.M."/>
            <person name="Aerts A.L."/>
            <person name="Barry K."/>
            <person name="Choi C."/>
            <person name="Clum A."/>
            <person name="Coughlan A.Y."/>
            <person name="Deshpande S."/>
            <person name="Douglass A.P."/>
            <person name="Hanson S.J."/>
            <person name="Klenk H.-P."/>
            <person name="Labutti K."/>
            <person name="Lapidus A."/>
            <person name="Lindquist E."/>
            <person name="Lipzen A."/>
            <person name="Meier-Kolthoff J.P."/>
            <person name="Ohm R.A."/>
            <person name="Otillar R.P."/>
            <person name="Pangilinan J."/>
            <person name="Peng Y."/>
            <person name="Rokas A."/>
            <person name="Rosa C.A."/>
            <person name="Scheuner C."/>
            <person name="Sibirny A.A."/>
            <person name="Slot J.C."/>
            <person name="Stielow J.B."/>
            <person name="Sun H."/>
            <person name="Kurtzman C.P."/>
            <person name="Blackwell M."/>
            <person name="Grigoriev I.V."/>
            <person name="Jeffries T.W."/>
        </authorList>
    </citation>
    <scope>NUCLEOTIDE SEQUENCE [LARGE SCALE GENOMIC DNA]</scope>
    <source>
        <strain evidence="10">NRRL YB-2248</strain>
    </source>
</reference>
<dbReference type="GO" id="GO:1903475">
    <property type="term" value="P:mitotic actomyosin contractile ring assembly"/>
    <property type="evidence" value="ECO:0007669"/>
    <property type="project" value="TreeGrafter"/>
</dbReference>
<dbReference type="Proteomes" id="UP000094801">
    <property type="component" value="Unassembled WGS sequence"/>
</dbReference>
<keyword evidence="10" id="KW-1185">Reference proteome</keyword>
<feature type="region of interest" description="Disordered" evidence="6">
    <location>
        <begin position="762"/>
        <end position="807"/>
    </location>
</feature>
<accession>A0A1E4T769</accession>
<dbReference type="PANTHER" id="PTHR47102">
    <property type="entry name" value="PROTEIN BNI1"/>
    <property type="match status" value="1"/>
</dbReference>
<evidence type="ECO:0008006" key="11">
    <source>
        <dbReference type="Google" id="ProtNLM"/>
    </source>
</evidence>
<dbReference type="EMBL" id="KV453848">
    <property type="protein sequence ID" value="ODV87610.1"/>
    <property type="molecule type" value="Genomic_DNA"/>
</dbReference>
<evidence type="ECO:0000256" key="2">
    <source>
        <dbReference type="ARBA" id="ARBA00004431"/>
    </source>
</evidence>
<feature type="compositionally biased region" description="Low complexity" evidence="6">
    <location>
        <begin position="44"/>
        <end position="55"/>
    </location>
</feature>
<sequence length="1880" mass="211958">MKSSKRSTDEKSTTRVGSLMGIRRNFTKTPETSSITSPNNGGLSRTSTTSSSVRSFNESPTKTGFFSRTKTRDTDSNSMENPLSRVSTNMSMGSSATHSGQHQHSLSAIHAKKLANVNSRKSHRHTVSDDFEMEPPETTDEINEMFRELMISRDFNSLPYKARVEMENYSADRKWMLIRQHKLTEFKKQALIQQSNNVPAPRNVSVASTSMLESAENIPLAKRNDPQFYVVQLIGNKITSDQLKELDICLSSEDLTWTQNFLNFQGAIALCNVLTQLYKTRPTIPANSNRDMNRSSVYGNHGNHAPSQRSSSITTIANQFTNPSEDYEVILDKELRLLKCIKVIADLNIGIEYLKQIDIFIPAIMGGLFSAKLQVRKWSTDILTYFYHKTNCGSMIYSAIHRPVNESVHLSYIRELYAHPSRSNTLDRRSQYILTNIEKVKRYEAWFWSAIRIFEGRGKMGSIVGSYDEFKLSGTISVHAMIEYGLSTLLLVDTLLRRSGELADRTKLRRLFQTAGLLDLINTLKPFENNDIQHTINNIEESEKDDILELRQMAEFRNENIDFDDPTTLFKSLWKKAKGTENEKHLMSIIQNLFISQTSDLHTSDKAAISRNLKLMDTFVSNISMASGEDDTDMNVSINKLLSSYKTEEIAARALQEAKEAKRRVEEAEAERDNALEKLNEGSNGVVDNLYKEIEERDLVLRRLRDQLELKESEVDDLRRKRILDKHQQETEMREMLLLLHGQESRSSNSSAGYSADVLRPASKSSINSDRSAPVSELRKRLKTQVDRNKAESRRMGTSGGIEPSSRLRDLRLKMDLLEREARDLENMDFEDSTFGPTTASEKSSPVHLPQKEAYSQTKDIENLNQLRARLDFLQKDANKVIKLQTDLNEKEHMKLKKVEVLDRLSELERTMQLLKIQGLESLDNDNLKQQQEQRKTLDPKRQAESVRRNNDRAQELQKDLSSLEDLCNNLRFQLSLHDESPDAEKAKLLQKFEDKYARGQKETPKVDYISSAPPVMQGRPQVGKIDTAGMRPFLGELAQRVAKTQAIDDSGPDRDQSTINVPTAKKVASVADLQPAPQIVNRSSTTPVQQKPTEIASQQNISSGIPPPPPPPPLPKASGSVPPPPPPPPIPQMLTGGGAPPPPPPPPFPPMLAAGGPPPPPPPPLPSMMGNSSIPPPPPFPLPKSFTTSALTPDSSPLIPSGPFDLIPRPKKKLKQLHWEKIEDTVDSFWANMGSDEMAKQLLDSGVFDEIEVIFAAKEAKRIAKKKKDEEQKISFLKTDISQQFGICLHSFSAYDDERVVMKILRCDKEVLDKNALLDFLAKPELNEISTTMAKNLEPYSTDWQAETQQKPEKDPNDLARADRVYLELIYNLQHYWRSRMRALNAILNYEKEYDDLVVKLELVEKALSSLESSEALRKVFDIILIVGNYMNDTSKQAHGFKLSTLQRLSFLKDHKNSISFLHYVEKVIRENYPELISFVDELKPIVLAAKISVEQLSTDCRSFIQSIKNIDASLQDGNLSDASTFHPQDKFLHVVLRGLPNARTKSDLLKDRSKLALDKFDNMMKYFGEDPTADEFVRNSFFKKFSEFIESFEKVSKENQELEERNRKYELTMKKMEEAKKSKEEKDKSTADSPGVNSDIDKFLQQLRQSAPLRSEPKIRQWAKKYSGQSNSDGDLENNNKISKSPSEDDDHDAATAEENIRSKTHDMLIKLTQQSTEEANTGTSSANKISPSASTASLTSSVAANLGNLNSSSASLSTNSNGNVSAALASGDLQFKQSDFKMSNRMKIRLQQQQSSRASSHSSVDLESMSRSESFKTSRTSRLDGLSANPLIEVDGEANEENEEAISIVSFKDDFGATIKKSSSDLDLEDEFEDAQE</sequence>
<dbReference type="Pfam" id="PF06371">
    <property type="entry name" value="Drf_GBD"/>
    <property type="match status" value="1"/>
</dbReference>
<dbReference type="GO" id="GO:0000142">
    <property type="term" value="C:cellular bud neck contractile ring"/>
    <property type="evidence" value="ECO:0007669"/>
    <property type="project" value="UniProtKB-ARBA"/>
</dbReference>
<feature type="compositionally biased region" description="Low complexity" evidence="6">
    <location>
        <begin position="1794"/>
        <end position="1806"/>
    </location>
</feature>
<proteinExistence type="inferred from homology"/>
<dbReference type="Gene3D" id="1.10.238.150">
    <property type="entry name" value="Formin, FH3 diaphanous domain"/>
    <property type="match status" value="1"/>
</dbReference>
<protein>
    <recommendedName>
        <fullName evidence="11">FH2 domain-containing protein</fullName>
    </recommendedName>
</protein>
<evidence type="ECO:0000256" key="6">
    <source>
        <dbReference type="SAM" id="MobiDB-lite"/>
    </source>
</evidence>
<dbReference type="InterPro" id="IPR042201">
    <property type="entry name" value="FH2_Formin_sf"/>
</dbReference>